<comment type="caution">
    <text evidence="1">The sequence shown here is derived from an EMBL/GenBank/DDBJ whole genome shotgun (WGS) entry which is preliminary data.</text>
</comment>
<proteinExistence type="predicted"/>
<keyword evidence="2" id="KW-1185">Reference proteome</keyword>
<evidence type="ECO:0000313" key="1">
    <source>
        <dbReference type="EMBL" id="KAH7857810.1"/>
    </source>
</evidence>
<evidence type="ECO:0000313" key="2">
    <source>
        <dbReference type="Proteomes" id="UP000828048"/>
    </source>
</evidence>
<dbReference type="EMBL" id="CM037153">
    <property type="protein sequence ID" value="KAH7857810.1"/>
    <property type="molecule type" value="Genomic_DNA"/>
</dbReference>
<gene>
    <name evidence="1" type="ORF">Vadar_016740</name>
</gene>
<dbReference type="Proteomes" id="UP000828048">
    <property type="component" value="Chromosome 3"/>
</dbReference>
<accession>A0ACB7YW25</accession>
<reference evidence="1 2" key="1">
    <citation type="journal article" date="2021" name="Hortic Res">
        <title>High-quality reference genome and annotation aids understanding of berry development for evergreen blueberry (Vaccinium darrowii).</title>
        <authorList>
            <person name="Yu J."/>
            <person name="Hulse-Kemp A.M."/>
            <person name="Babiker E."/>
            <person name="Staton M."/>
        </authorList>
    </citation>
    <scope>NUCLEOTIDE SEQUENCE [LARGE SCALE GENOMIC DNA]</scope>
    <source>
        <strain evidence="2">cv. NJ 8807/NJ 8810</strain>
        <tissue evidence="1">Young leaf</tissue>
    </source>
</reference>
<organism evidence="1 2">
    <name type="scientific">Vaccinium darrowii</name>
    <dbReference type="NCBI Taxonomy" id="229202"/>
    <lineage>
        <taxon>Eukaryota</taxon>
        <taxon>Viridiplantae</taxon>
        <taxon>Streptophyta</taxon>
        <taxon>Embryophyta</taxon>
        <taxon>Tracheophyta</taxon>
        <taxon>Spermatophyta</taxon>
        <taxon>Magnoliopsida</taxon>
        <taxon>eudicotyledons</taxon>
        <taxon>Gunneridae</taxon>
        <taxon>Pentapetalae</taxon>
        <taxon>asterids</taxon>
        <taxon>Ericales</taxon>
        <taxon>Ericaceae</taxon>
        <taxon>Vaccinioideae</taxon>
        <taxon>Vaccinieae</taxon>
        <taxon>Vaccinium</taxon>
    </lineage>
</organism>
<protein>
    <submittedName>
        <fullName evidence="1">Uncharacterized protein</fullName>
    </submittedName>
</protein>
<sequence length="168" mass="19716">MAEPLWSEERLSKLAKVEDKDKEQRHETDGAKEKGRYKEKCMGKSIQELDLSNRRCCTLSYRLLAEDYPIPLASQRSELCAQKEEEWNKCRSDFNKVWAEIYPKNHYKSLDPRSFYFKQQDSKNLSAKSVKRAARSLQYLDLEGEDSTLVMFPSGCICMNSMRGWILR</sequence>
<name>A0ACB7YW25_9ERIC</name>